<feature type="non-terminal residue" evidence="3">
    <location>
        <position position="1"/>
    </location>
</feature>
<feature type="region of interest" description="Disordered" evidence="1">
    <location>
        <begin position="515"/>
        <end position="536"/>
    </location>
</feature>
<dbReference type="Gene3D" id="2.60.40.3080">
    <property type="match status" value="1"/>
</dbReference>
<organism evidence="3 4">
    <name type="scientific">Tenacibaculum geojense</name>
    <dbReference type="NCBI Taxonomy" id="915352"/>
    <lineage>
        <taxon>Bacteria</taxon>
        <taxon>Pseudomonadati</taxon>
        <taxon>Bacteroidota</taxon>
        <taxon>Flavobacteriia</taxon>
        <taxon>Flavobacteriales</taxon>
        <taxon>Flavobacteriaceae</taxon>
        <taxon>Tenacibaculum</taxon>
    </lineage>
</organism>
<evidence type="ECO:0000259" key="2">
    <source>
        <dbReference type="Pfam" id="PF01345"/>
    </source>
</evidence>
<dbReference type="NCBIfam" id="TIGR04131">
    <property type="entry name" value="Bac_Flav_CTERM"/>
    <property type="match status" value="1"/>
</dbReference>
<feature type="region of interest" description="Disordered" evidence="1">
    <location>
        <begin position="381"/>
        <end position="400"/>
    </location>
</feature>
<feature type="compositionally biased region" description="Acidic residues" evidence="1">
    <location>
        <begin position="389"/>
        <end position="400"/>
    </location>
</feature>
<feature type="compositionally biased region" description="Acidic residues" evidence="1">
    <location>
        <begin position="242"/>
        <end position="267"/>
    </location>
</feature>
<feature type="compositionally biased region" description="Acidic residues" evidence="1">
    <location>
        <begin position="523"/>
        <end position="534"/>
    </location>
</feature>
<feature type="domain" description="DUF11" evidence="2">
    <location>
        <begin position="952"/>
        <end position="1066"/>
    </location>
</feature>
<dbReference type="NCBIfam" id="TIGR01451">
    <property type="entry name" value="B_ant_repeat"/>
    <property type="match status" value="8"/>
</dbReference>
<feature type="domain" description="DUF11" evidence="2">
    <location>
        <begin position="677"/>
        <end position="794"/>
    </location>
</feature>
<evidence type="ECO:0000256" key="1">
    <source>
        <dbReference type="SAM" id="MobiDB-lite"/>
    </source>
</evidence>
<evidence type="ECO:0000313" key="4">
    <source>
        <dbReference type="Proteomes" id="UP001597062"/>
    </source>
</evidence>
<dbReference type="Proteomes" id="UP001597062">
    <property type="component" value="Unassembled WGS sequence"/>
</dbReference>
<sequence>LLKEVSNATPNVGDVVLFSITVSNSGPSNATGVSISDVLPVGYGSISNIDNGGVQAGNTITWSGLSVASSGSLVVSFEATVLAPTGVADEYVNSAWITGSDQFDPDSDPSSDATVDDNGDGIADDDEDTAMVVPQSADLSIVKTINDSTPNVGDVVMFTLSITNSGPDVATGVSVSDVVPNGYTVGAINDGGVLVGNTISWNGLSIGSTNGVVSVSYEATVLAPGVGVSYTNNASIIGSDQFDPDSDPSSDATVDDNGDGIADDDETSITPIVEQADLSLTKIVVDGDTTPLIGTEITFEIRVTNNGPSNATGVSVIDLLPSGYDFVLYSSTAGTYDENTGLWQVGNISSGESETLLIDVLVNSTGDYLNIAEVTTSDVFDIDSTPNNDDGDQSEDDEDSAVVTPVVPMADLSLVKTVVDGDTTPLIGSEITFQITVTNDGPQNATGVSVLDLLPTGYDFVLYSSTEGTYNESTGLWNIGNIASGTSETLLIDVLVNETGEYRNVAQVITSDIVDIDSTPNNDDGDQSEDDEDSAVTNPVIHVADLSVTKEVVDGDTTPLVGQEITFEITVRNDGPQEATGVEITDVIPSGYDYQTFSSSTGTYDELTGIWVVGNLANGDVETLLIDVTVNPNGNYLNTTEITASNVFDIDSTPNNGDTSEDDYAEALTTPVQLIADLSITKTTVGNITNAQPGDQIRFEIEVTNNGPQDATNVEVLDLLPTGFSYNQFSATSGVYNSVTGVWFIGTVPANGSQSIFINVTVNEPTNAVDEYVNFAEIIASDQIDPDSDVNSDATVDDLNDGIADDDETSFEVIVLIADLSLTKSVNNDMPNVGEVVTFTLQIDNDGPNQATGVSVQDNLPIGFSNITNVSNGGVVTGNTIDWTNLIIPTTGLTVTYDATVNMPTLEAGEYLNIAQITASDMYDPNSTPNNDDGDQSEDDEDSYEIATPVADIAVVKTVNEAEPAILDEVVFTINVTNTGTLDATNVEIEEALPSGYQFVSYTATSGIYDEISGVWQIPSVGTGETHTLEVLVQVLDVNDYLNTASLLALDQIDINSDNDSSSVTIDPICLTIHEKFSPNGNGDNEVFYIDCITNYPNNRLEIYNRWGNIVYEKKGYDNTFNGISNGRAVLNKDQELPTGTYYYILDLGDGSKPRVGWVYLAR</sequence>
<dbReference type="InterPro" id="IPR047589">
    <property type="entry name" value="DUF11_rpt"/>
</dbReference>
<dbReference type="EMBL" id="JBHTJR010000017">
    <property type="protein sequence ID" value="MFD0992020.1"/>
    <property type="molecule type" value="Genomic_DNA"/>
</dbReference>
<feature type="domain" description="DUF11" evidence="2">
    <location>
        <begin position="138"/>
        <end position="249"/>
    </location>
</feature>
<accession>A0ABW3JP87</accession>
<reference evidence="4" key="1">
    <citation type="journal article" date="2019" name="Int. J. Syst. Evol. Microbiol.">
        <title>The Global Catalogue of Microorganisms (GCM) 10K type strain sequencing project: providing services to taxonomists for standard genome sequencing and annotation.</title>
        <authorList>
            <consortium name="The Broad Institute Genomics Platform"/>
            <consortium name="The Broad Institute Genome Sequencing Center for Infectious Disease"/>
            <person name="Wu L."/>
            <person name="Ma J."/>
        </authorList>
    </citation>
    <scope>NUCLEOTIDE SEQUENCE [LARGE SCALE GENOMIC DNA]</scope>
    <source>
        <strain evidence="4">CCUG 60527</strain>
    </source>
</reference>
<protein>
    <submittedName>
        <fullName evidence="3">Gliding motility-associated C-terminal domain-containing protein</fullName>
    </submittedName>
</protein>
<dbReference type="Gene3D" id="2.60.40.1170">
    <property type="entry name" value="Mu homology domain, subdomain B"/>
    <property type="match status" value="1"/>
</dbReference>
<dbReference type="InterPro" id="IPR013783">
    <property type="entry name" value="Ig-like_fold"/>
</dbReference>
<proteinExistence type="predicted"/>
<feature type="domain" description="DUF11" evidence="2">
    <location>
        <begin position="3"/>
        <end position="110"/>
    </location>
</feature>
<name>A0ABW3JP87_9FLAO</name>
<dbReference type="InterPro" id="IPR051172">
    <property type="entry name" value="Chlamydia_OmcB"/>
</dbReference>
<feature type="compositionally biased region" description="Polar residues" evidence="1">
    <location>
        <begin position="921"/>
        <end position="931"/>
    </location>
</feature>
<evidence type="ECO:0000313" key="3">
    <source>
        <dbReference type="EMBL" id="MFD0992020.1"/>
    </source>
</evidence>
<dbReference type="RefSeq" id="WP_386104889.1">
    <property type="nucleotide sequence ID" value="NZ_JBHTJR010000017.1"/>
</dbReference>
<feature type="domain" description="DUF11" evidence="2">
    <location>
        <begin position="277"/>
        <end position="389"/>
    </location>
</feature>
<dbReference type="PANTHER" id="PTHR34819">
    <property type="entry name" value="LARGE CYSTEINE-RICH PERIPLASMIC PROTEIN OMCB"/>
    <property type="match status" value="1"/>
</dbReference>
<feature type="compositionally biased region" description="Acidic residues" evidence="1">
    <location>
        <begin position="103"/>
        <end position="126"/>
    </location>
</feature>
<dbReference type="Gene3D" id="2.60.40.10">
    <property type="entry name" value="Immunoglobulins"/>
    <property type="match status" value="3"/>
</dbReference>
<feature type="domain" description="DUF11" evidence="2">
    <location>
        <begin position="411"/>
        <end position="523"/>
    </location>
</feature>
<dbReference type="InterPro" id="IPR001434">
    <property type="entry name" value="OmcB-like_DUF11"/>
</dbReference>
<feature type="compositionally biased region" description="Acidic residues" evidence="1">
    <location>
        <begin position="932"/>
        <end position="942"/>
    </location>
</feature>
<keyword evidence="4" id="KW-1185">Reference proteome</keyword>
<dbReference type="Pfam" id="PF13585">
    <property type="entry name" value="CHU_C"/>
    <property type="match status" value="1"/>
</dbReference>
<dbReference type="Pfam" id="PF01345">
    <property type="entry name" value="DUF11"/>
    <property type="match status" value="8"/>
</dbReference>
<feature type="region of interest" description="Disordered" evidence="1">
    <location>
        <begin position="921"/>
        <end position="942"/>
    </location>
</feature>
<comment type="caution">
    <text evidence="3">The sequence shown here is derived from an EMBL/GenBank/DDBJ whole genome shotgun (WGS) entry which is preliminary data.</text>
</comment>
<feature type="domain" description="DUF11" evidence="2">
    <location>
        <begin position="545"/>
        <end position="658"/>
    </location>
</feature>
<feature type="region of interest" description="Disordered" evidence="1">
    <location>
        <begin position="99"/>
        <end position="126"/>
    </location>
</feature>
<dbReference type="PANTHER" id="PTHR34819:SF3">
    <property type="entry name" value="CELL SURFACE PROTEIN"/>
    <property type="match status" value="1"/>
</dbReference>
<feature type="region of interest" description="Disordered" evidence="1">
    <location>
        <begin position="239"/>
        <end position="267"/>
    </location>
</feature>
<gene>
    <name evidence="3" type="ORF">ACFQ1U_02270</name>
</gene>
<dbReference type="InterPro" id="IPR026341">
    <property type="entry name" value="T9SS_type_B"/>
</dbReference>
<feature type="domain" description="DUF11" evidence="2">
    <location>
        <begin position="819"/>
        <end position="932"/>
    </location>
</feature>